<dbReference type="STRING" id="1449976.KALB_1485"/>
<accession>W5W102</accession>
<keyword evidence="9" id="KW-1185">Reference proteome</keyword>
<dbReference type="eggNOG" id="COG1131">
    <property type="taxonomic scope" value="Bacteria"/>
</dbReference>
<dbReference type="AlphaFoldDB" id="W5W102"/>
<dbReference type="Gene3D" id="3.40.50.300">
    <property type="entry name" value="P-loop containing nucleotide triphosphate hydrolases"/>
    <property type="match status" value="1"/>
</dbReference>
<organism evidence="8 9">
    <name type="scientific">Kutzneria albida DSM 43870</name>
    <dbReference type="NCBI Taxonomy" id="1449976"/>
    <lineage>
        <taxon>Bacteria</taxon>
        <taxon>Bacillati</taxon>
        <taxon>Actinomycetota</taxon>
        <taxon>Actinomycetes</taxon>
        <taxon>Pseudonocardiales</taxon>
        <taxon>Pseudonocardiaceae</taxon>
        <taxon>Kutzneria</taxon>
    </lineage>
</organism>
<evidence type="ECO:0000259" key="7">
    <source>
        <dbReference type="PROSITE" id="PS50893"/>
    </source>
</evidence>
<gene>
    <name evidence="8" type="ORF">KALB_1485</name>
</gene>
<dbReference type="InterPro" id="IPR027417">
    <property type="entry name" value="P-loop_NTPase"/>
</dbReference>
<dbReference type="Proteomes" id="UP000019225">
    <property type="component" value="Chromosome"/>
</dbReference>
<evidence type="ECO:0000256" key="4">
    <source>
        <dbReference type="ARBA" id="ARBA00022840"/>
    </source>
</evidence>
<dbReference type="GO" id="GO:0016887">
    <property type="term" value="F:ATP hydrolysis activity"/>
    <property type="evidence" value="ECO:0007669"/>
    <property type="project" value="InterPro"/>
</dbReference>
<dbReference type="Pfam" id="PF00005">
    <property type="entry name" value="ABC_tran"/>
    <property type="match status" value="1"/>
</dbReference>
<keyword evidence="3" id="KW-0547">Nucleotide-binding</keyword>
<keyword evidence="4" id="KW-0067">ATP-binding</keyword>
<dbReference type="InterPro" id="IPR050763">
    <property type="entry name" value="ABC_transporter_ATP-binding"/>
</dbReference>
<evidence type="ECO:0000256" key="6">
    <source>
        <dbReference type="SAM" id="MobiDB-lite"/>
    </source>
</evidence>
<keyword evidence="2" id="KW-0813">Transport</keyword>
<dbReference type="GO" id="GO:0005524">
    <property type="term" value="F:ATP binding"/>
    <property type="evidence" value="ECO:0007669"/>
    <property type="project" value="UniProtKB-KW"/>
</dbReference>
<dbReference type="SMART" id="SM00382">
    <property type="entry name" value="AAA"/>
    <property type="match status" value="1"/>
</dbReference>
<dbReference type="HOGENOM" id="CLU_000604_1_2_11"/>
<dbReference type="PANTHER" id="PTHR42711">
    <property type="entry name" value="ABC TRANSPORTER ATP-BINDING PROTEIN"/>
    <property type="match status" value="1"/>
</dbReference>
<sequence>MRTSVRTTGGAGARERGRRAVSTPQRVQAPVLRVRALAKQFGDQVVVDGAGLDVPGGSVLGLVGPAGSGKTTLLAMVTGLLPPDEGTVQVLGVDAWAQHARARQLVAAMPDDDAVPDSLTGRELLIWKGLVAGLDARTAAEAAGLLLRATGLAEAEGRTVAEYTVGMRRRICLATALVRRPKLLVLDDPFAGVDEDSAATMRVVLRSFTAEGGSVLLASRSAESVCDLVCAVERGRVATGQR</sequence>
<comment type="subcellular location">
    <subcellularLocation>
        <location evidence="1">Cell membrane</location>
        <topology evidence="1">Peripheral membrane protein</topology>
    </subcellularLocation>
</comment>
<evidence type="ECO:0000313" key="9">
    <source>
        <dbReference type="Proteomes" id="UP000019225"/>
    </source>
</evidence>
<dbReference type="PANTHER" id="PTHR42711:SF19">
    <property type="entry name" value="DOXORUBICIN RESISTANCE ATP-BINDING PROTEIN DRRA"/>
    <property type="match status" value="1"/>
</dbReference>
<keyword evidence="5" id="KW-0046">Antibiotic resistance</keyword>
<evidence type="ECO:0000256" key="5">
    <source>
        <dbReference type="ARBA" id="ARBA00023251"/>
    </source>
</evidence>
<dbReference type="EMBL" id="CP007155">
    <property type="protein sequence ID" value="AHH94858.1"/>
    <property type="molecule type" value="Genomic_DNA"/>
</dbReference>
<name>W5W102_9PSEU</name>
<dbReference type="GO" id="GO:0046677">
    <property type="term" value="P:response to antibiotic"/>
    <property type="evidence" value="ECO:0007669"/>
    <property type="project" value="UniProtKB-KW"/>
</dbReference>
<dbReference type="KEGG" id="kal:KALB_1485"/>
<dbReference type="InterPro" id="IPR003439">
    <property type="entry name" value="ABC_transporter-like_ATP-bd"/>
</dbReference>
<reference evidence="8 9" key="1">
    <citation type="journal article" date="2014" name="BMC Genomics">
        <title>Complete genome sequence of producer of the glycopeptide antibiotic Aculeximycin Kutzneria albida DSM 43870T, a representative of minor genus of Pseudonocardiaceae.</title>
        <authorList>
            <person name="Rebets Y."/>
            <person name="Tokovenko B."/>
            <person name="Lushchyk I."/>
            <person name="Ruckert C."/>
            <person name="Zaburannyi N."/>
            <person name="Bechthold A."/>
            <person name="Kalinowski J."/>
            <person name="Luzhetskyy A."/>
        </authorList>
    </citation>
    <scope>NUCLEOTIDE SEQUENCE [LARGE SCALE GENOMIC DNA]</scope>
    <source>
        <strain evidence="8">DSM 43870</strain>
    </source>
</reference>
<evidence type="ECO:0000256" key="3">
    <source>
        <dbReference type="ARBA" id="ARBA00022741"/>
    </source>
</evidence>
<dbReference type="CDD" id="cd03230">
    <property type="entry name" value="ABC_DR_subfamily_A"/>
    <property type="match status" value="1"/>
</dbReference>
<evidence type="ECO:0000256" key="1">
    <source>
        <dbReference type="ARBA" id="ARBA00004202"/>
    </source>
</evidence>
<feature type="domain" description="ABC transporter" evidence="7">
    <location>
        <begin position="32"/>
        <end position="242"/>
    </location>
</feature>
<dbReference type="InterPro" id="IPR003593">
    <property type="entry name" value="AAA+_ATPase"/>
</dbReference>
<dbReference type="GO" id="GO:0005886">
    <property type="term" value="C:plasma membrane"/>
    <property type="evidence" value="ECO:0007669"/>
    <property type="project" value="UniProtKB-SubCell"/>
</dbReference>
<dbReference type="SUPFAM" id="SSF52540">
    <property type="entry name" value="P-loop containing nucleoside triphosphate hydrolases"/>
    <property type="match status" value="1"/>
</dbReference>
<protein>
    <recommendedName>
        <fullName evidence="7">ABC transporter domain-containing protein</fullName>
    </recommendedName>
</protein>
<evidence type="ECO:0000256" key="2">
    <source>
        <dbReference type="ARBA" id="ARBA00022448"/>
    </source>
</evidence>
<proteinExistence type="predicted"/>
<evidence type="ECO:0000313" key="8">
    <source>
        <dbReference type="EMBL" id="AHH94858.1"/>
    </source>
</evidence>
<feature type="region of interest" description="Disordered" evidence="6">
    <location>
        <begin position="1"/>
        <end position="25"/>
    </location>
</feature>
<dbReference type="PROSITE" id="PS50893">
    <property type="entry name" value="ABC_TRANSPORTER_2"/>
    <property type="match status" value="1"/>
</dbReference>